<keyword evidence="7 8" id="KW-0472">Membrane</keyword>
<proteinExistence type="inferred from homology"/>
<evidence type="ECO:0000256" key="4">
    <source>
        <dbReference type="ARBA" id="ARBA00022519"/>
    </source>
</evidence>
<evidence type="ECO:0000256" key="1">
    <source>
        <dbReference type="ARBA" id="ARBA00004429"/>
    </source>
</evidence>
<dbReference type="PANTHER" id="PTHR43357">
    <property type="entry name" value="INNER MEMBRANE ABC TRANSPORTER PERMEASE PROTEIN YDCV"/>
    <property type="match status" value="1"/>
</dbReference>
<dbReference type="EMBL" id="CP015820">
    <property type="protein sequence ID" value="AQT41924.1"/>
    <property type="molecule type" value="Genomic_DNA"/>
</dbReference>
<evidence type="ECO:0000313" key="10">
    <source>
        <dbReference type="EMBL" id="AQT41924.1"/>
    </source>
</evidence>
<dbReference type="KEGG" id="bapa:BBC0178_004250"/>
<dbReference type="InterPro" id="IPR035906">
    <property type="entry name" value="MetI-like_sf"/>
</dbReference>
<evidence type="ECO:0000256" key="7">
    <source>
        <dbReference type="ARBA" id="ARBA00023136"/>
    </source>
</evidence>
<feature type="domain" description="ABC transmembrane type-1" evidence="9">
    <location>
        <begin position="58"/>
        <end position="265"/>
    </location>
</feature>
<dbReference type="CDD" id="cd06261">
    <property type="entry name" value="TM_PBP2"/>
    <property type="match status" value="2"/>
</dbReference>
<feature type="transmembrane region" description="Helical" evidence="8">
    <location>
        <begin position="382"/>
        <end position="401"/>
    </location>
</feature>
<feature type="domain" description="ABC transmembrane type-1" evidence="9">
    <location>
        <begin position="344"/>
        <end position="534"/>
    </location>
</feature>
<feature type="transmembrane region" description="Helical" evidence="8">
    <location>
        <begin position="407"/>
        <end position="423"/>
    </location>
</feature>
<evidence type="ECO:0000256" key="5">
    <source>
        <dbReference type="ARBA" id="ARBA00022692"/>
    </source>
</evidence>
<feature type="transmembrane region" description="Helical" evidence="8">
    <location>
        <begin position="137"/>
        <end position="157"/>
    </location>
</feature>
<keyword evidence="3" id="KW-1003">Cell membrane</keyword>
<feature type="transmembrane region" description="Helical" evidence="8">
    <location>
        <begin position="93"/>
        <end position="117"/>
    </location>
</feature>
<dbReference type="AlphaFoldDB" id="A0A1U9M9C6"/>
<evidence type="ECO:0000313" key="11">
    <source>
        <dbReference type="Proteomes" id="UP000189660"/>
    </source>
</evidence>
<sequence>MRQIDFRSPWPWLSLAALVVLITFILYPLLNILTASFGSGGQNGWVQLLHNDKGLAAIGNTLILATIVTFTSCLIGVPLAYVTARYSFRGKAILALLPLITLVIPEVITAQTWLMILGNNGIITRLLRDIGIILPSFYGWFGLITVLTFIYYTYVYIGTVASISHFDVQLEEAAQSLGTSPVKSRFKVMLPVIMPAILASALLVFTMVVGNFAVSTILSNKLPLLSVATYQAAVSEGGSNPVMQSTFASVSVVMIMIVLFANRWIVAHGRYQITQGRGATPRRMKGRAGIIIGLVASLIVILSLLPLIVVCGGAFTVSRGPVLRWGEWTFANIERVFVTAPQPLINSICYAGMATLIGISFSAIVSYLIVKKRNFITPWLDYISSVPLALSGTVLGIGLVVSFNSGWLPLTGTAAIMVLALLIRRLPFGMRNSQATLHNISNSMEEASISLGAPPFKTFYKVVLPMMAPAIASAAILTWTTSIAELSASILVYSAGQETLTIQVFRLIGSNLMAYASAYGLVLIAIILIPIVIATKIFKVNIFAAK</sequence>
<comment type="subcellular location">
    <subcellularLocation>
        <location evidence="1">Cell inner membrane</location>
        <topology evidence="1">Multi-pass membrane protein</topology>
    </subcellularLocation>
    <subcellularLocation>
        <location evidence="8">Cell membrane</location>
        <topology evidence="8">Multi-pass membrane protein</topology>
    </subcellularLocation>
</comment>
<feature type="transmembrane region" description="Helical" evidence="8">
    <location>
        <begin position="247"/>
        <end position="267"/>
    </location>
</feature>
<dbReference type="Gene3D" id="1.10.3720.10">
    <property type="entry name" value="MetI-like"/>
    <property type="match status" value="2"/>
</dbReference>
<evidence type="ECO:0000256" key="8">
    <source>
        <dbReference type="RuleBase" id="RU363032"/>
    </source>
</evidence>
<feature type="transmembrane region" description="Helical" evidence="8">
    <location>
        <begin position="513"/>
        <end position="538"/>
    </location>
</feature>
<evidence type="ECO:0000256" key="6">
    <source>
        <dbReference type="ARBA" id="ARBA00022989"/>
    </source>
</evidence>
<dbReference type="GO" id="GO:0055085">
    <property type="term" value="P:transmembrane transport"/>
    <property type="evidence" value="ECO:0007669"/>
    <property type="project" value="InterPro"/>
</dbReference>
<dbReference type="Proteomes" id="UP000189660">
    <property type="component" value="Chromosome"/>
</dbReference>
<name>A0A1U9M9C6_9HYPH</name>
<feature type="transmembrane region" description="Helical" evidence="8">
    <location>
        <begin position="12"/>
        <end position="37"/>
    </location>
</feature>
<gene>
    <name evidence="10" type="ORF">BBC0178_004250</name>
</gene>
<keyword evidence="6 8" id="KW-1133">Transmembrane helix</keyword>
<feature type="transmembrane region" description="Helical" evidence="8">
    <location>
        <begin position="288"/>
        <end position="315"/>
    </location>
</feature>
<feature type="transmembrane region" description="Helical" evidence="8">
    <location>
        <begin position="470"/>
        <end position="493"/>
    </location>
</feature>
<evidence type="ECO:0000256" key="2">
    <source>
        <dbReference type="ARBA" id="ARBA00022448"/>
    </source>
</evidence>
<dbReference type="Pfam" id="PF00528">
    <property type="entry name" value="BPD_transp_1"/>
    <property type="match status" value="2"/>
</dbReference>
<reference evidence="10 11" key="1">
    <citation type="submission" date="2016-11" db="EMBL/GenBank/DDBJ databases">
        <title>Comparative genomics of Bartonella apis.</title>
        <authorList>
            <person name="Engel P."/>
        </authorList>
    </citation>
    <scope>NUCLEOTIDE SEQUENCE [LARGE SCALE GENOMIC DNA]</scope>
    <source>
        <strain evidence="10 11">BBC0178</strain>
    </source>
</reference>
<dbReference type="PROSITE" id="PS50928">
    <property type="entry name" value="ABC_TM1"/>
    <property type="match status" value="2"/>
</dbReference>
<dbReference type="GO" id="GO:0005886">
    <property type="term" value="C:plasma membrane"/>
    <property type="evidence" value="ECO:0007669"/>
    <property type="project" value="UniProtKB-SubCell"/>
</dbReference>
<keyword evidence="11" id="KW-1185">Reference proteome</keyword>
<evidence type="ECO:0000259" key="9">
    <source>
        <dbReference type="PROSITE" id="PS50928"/>
    </source>
</evidence>
<dbReference type="PANTHER" id="PTHR43357:SF3">
    <property type="entry name" value="FE(3+)-TRANSPORT SYSTEM PERMEASE PROTEIN FBPB 2"/>
    <property type="match status" value="1"/>
</dbReference>
<dbReference type="SUPFAM" id="SSF161098">
    <property type="entry name" value="MetI-like"/>
    <property type="match status" value="2"/>
</dbReference>
<dbReference type="InterPro" id="IPR000515">
    <property type="entry name" value="MetI-like"/>
</dbReference>
<dbReference type="RefSeq" id="WP_078039048.1">
    <property type="nucleotide sequence ID" value="NZ_CP015820.1"/>
</dbReference>
<keyword evidence="5 8" id="KW-0812">Transmembrane</keyword>
<feature type="transmembrane region" description="Helical" evidence="8">
    <location>
        <begin position="57"/>
        <end position="81"/>
    </location>
</feature>
<evidence type="ECO:0000256" key="3">
    <source>
        <dbReference type="ARBA" id="ARBA00022475"/>
    </source>
</evidence>
<protein>
    <submittedName>
        <fullName evidence="10">Iron(III) transport system permease protein</fullName>
    </submittedName>
</protein>
<organism evidence="10 11">
    <name type="scientific">Bartonella apihabitans</name>
    <dbReference type="NCBI Taxonomy" id="2750929"/>
    <lineage>
        <taxon>Bacteria</taxon>
        <taxon>Pseudomonadati</taxon>
        <taxon>Pseudomonadota</taxon>
        <taxon>Alphaproteobacteria</taxon>
        <taxon>Hyphomicrobiales</taxon>
        <taxon>Bartonellaceae</taxon>
        <taxon>Bartonella</taxon>
    </lineage>
</organism>
<dbReference type="OrthoDB" id="27542at2"/>
<keyword evidence="2 8" id="KW-0813">Transport</keyword>
<accession>A0A1U9M9C6</accession>
<feature type="transmembrane region" description="Helical" evidence="8">
    <location>
        <begin position="344"/>
        <end position="370"/>
    </location>
</feature>
<comment type="similarity">
    <text evidence="8">Belongs to the binding-protein-dependent transport system permease family.</text>
</comment>
<keyword evidence="4" id="KW-0997">Cell inner membrane</keyword>
<feature type="transmembrane region" description="Helical" evidence="8">
    <location>
        <begin position="192"/>
        <end position="214"/>
    </location>
</feature>